<accession>A0ABT5FAL5</accession>
<evidence type="ECO:0000313" key="6">
    <source>
        <dbReference type="EMBL" id="MDC2887615.1"/>
    </source>
</evidence>
<dbReference type="PROSITE" id="PS51257">
    <property type="entry name" value="PROKAR_LIPOPROTEIN"/>
    <property type="match status" value="1"/>
</dbReference>
<reference evidence="6 7" key="1">
    <citation type="submission" date="2023-01" db="EMBL/GenBank/DDBJ databases">
        <title>Psychrosphaera sp. nov., isolated from marine algae.</title>
        <authorList>
            <person name="Bayburt H."/>
            <person name="Choi B.J."/>
            <person name="Kim J.M."/>
            <person name="Choi D.G."/>
            <person name="Jeon C.O."/>
        </authorList>
    </citation>
    <scope>NUCLEOTIDE SEQUENCE [LARGE SCALE GENOMIC DNA]</scope>
    <source>
        <strain evidence="6 7">G1-22</strain>
    </source>
</reference>
<protein>
    <recommendedName>
        <fullName evidence="8">Leucine-rich repeat domain-containing protein</fullName>
    </recommendedName>
</protein>
<evidence type="ECO:0000256" key="3">
    <source>
        <dbReference type="ARBA" id="ARBA00022729"/>
    </source>
</evidence>
<evidence type="ECO:0000313" key="7">
    <source>
        <dbReference type="Proteomes" id="UP001528411"/>
    </source>
</evidence>
<keyword evidence="4" id="KW-1133">Transmembrane helix</keyword>
<evidence type="ECO:0000256" key="5">
    <source>
        <dbReference type="ARBA" id="ARBA00023136"/>
    </source>
</evidence>
<evidence type="ECO:0008006" key="8">
    <source>
        <dbReference type="Google" id="ProtNLM"/>
    </source>
</evidence>
<keyword evidence="5" id="KW-0472">Membrane</keyword>
<keyword evidence="7" id="KW-1185">Reference proteome</keyword>
<organism evidence="6 7">
    <name type="scientific">Psychrosphaera algicola</name>
    <dbReference type="NCBI Taxonomy" id="3023714"/>
    <lineage>
        <taxon>Bacteria</taxon>
        <taxon>Pseudomonadati</taxon>
        <taxon>Pseudomonadota</taxon>
        <taxon>Gammaproteobacteria</taxon>
        <taxon>Alteromonadales</taxon>
        <taxon>Pseudoalteromonadaceae</taxon>
        <taxon>Psychrosphaera</taxon>
    </lineage>
</organism>
<dbReference type="EMBL" id="JAQOMS010000002">
    <property type="protein sequence ID" value="MDC2887615.1"/>
    <property type="molecule type" value="Genomic_DNA"/>
</dbReference>
<comment type="caution">
    <text evidence="6">The sequence shown here is derived from an EMBL/GenBank/DDBJ whole genome shotgun (WGS) entry which is preliminary data.</text>
</comment>
<name>A0ABT5FAL5_9GAMM</name>
<dbReference type="PANTHER" id="PTHR24365:SF522">
    <property type="entry name" value="LOW QUALITY PROTEIN: TOLL-LIKE RECEPTOR 13-RELATED"/>
    <property type="match status" value="1"/>
</dbReference>
<dbReference type="RefSeq" id="WP_215964926.1">
    <property type="nucleotide sequence ID" value="NZ_JAQOMS010000002.1"/>
</dbReference>
<gene>
    <name evidence="6" type="ORF">PN838_00595</name>
</gene>
<dbReference type="Proteomes" id="UP001528411">
    <property type="component" value="Unassembled WGS sequence"/>
</dbReference>
<evidence type="ECO:0000256" key="1">
    <source>
        <dbReference type="ARBA" id="ARBA00004370"/>
    </source>
</evidence>
<evidence type="ECO:0000256" key="4">
    <source>
        <dbReference type="ARBA" id="ARBA00022989"/>
    </source>
</evidence>
<comment type="subcellular location">
    <subcellularLocation>
        <location evidence="1">Membrane</location>
    </subcellularLocation>
</comment>
<proteinExistence type="predicted"/>
<keyword evidence="3" id="KW-0732">Signal</keyword>
<sequence>MKQILIILFIVSLLGCESSKEDGLIADIIFVSESVESCIKERAEAESFTKVEELTEVLCKGGYGYSNLQDLNHFPNLKGVALHSLDAHEVNFDNILYVERLSVISSEQLRRLTIQNSSNLETFKIENSHKVNEVSLDNLPELKDLTIRDTVLETLDIGDIQSLESLSIGTYGSDSFLFDLVVSIESLDLTANQNLEEITLKYTKLKSVMLEGLNKLKNLTIHSSELDQVYLDLPSLEELVLFQNKISSIDLGYVPKITHLQLQNNFINEIDLDPNTNLSFVRLTDNPLSQEAIEYLDSIDWIDDLKY</sequence>
<dbReference type="PANTHER" id="PTHR24365">
    <property type="entry name" value="TOLL-LIKE RECEPTOR"/>
    <property type="match status" value="1"/>
</dbReference>
<evidence type="ECO:0000256" key="2">
    <source>
        <dbReference type="ARBA" id="ARBA00022692"/>
    </source>
</evidence>
<keyword evidence="2" id="KW-0812">Transmembrane</keyword>